<dbReference type="NCBIfam" id="NF005932">
    <property type="entry name" value="PRK07956.1"/>
    <property type="match status" value="1"/>
</dbReference>
<comment type="function">
    <text evidence="1 12">DNA ligase that catalyzes the formation of phosphodiester linkages between 5'-phosphoryl and 3'-hydroxyl groups in double-stranded DNA using NAD as a coenzyme and as the energy source for the reaction. It is essential for DNA replication and repair of damaged DNA.</text>
</comment>
<gene>
    <name evidence="12 14" type="primary">ligA</name>
    <name evidence="14" type="ORF">GTP55_17665</name>
</gene>
<feature type="binding site" evidence="12">
    <location>
        <begin position="34"/>
        <end position="38"/>
    </location>
    <ligand>
        <name>NAD(+)</name>
        <dbReference type="ChEBI" id="CHEBI:57540"/>
    </ligand>
</feature>
<sequence>MTEVDFKTRIEQLSAELNRHLHAYHVEDAPTIPDAEYDKLFIALQKLEEEHPELALPDSPTKRVGAAPLPQFEQVTHTVPMLSLNNGFSDEDIENFDRRVREGLDTAALVEYAAEVKYDGLAINLRYIDGLLVQAATRGDGYTGEDVTANIRTIRSIPLRLKTANPPAILDVRGEVLMFKRDFEALNARQREAGQKEFANPRNAAAGSLRQLDSRITASRKLSFFAYGVGALEGAEMPLSHSALLDWYRQLGLPVAKEASLVRGYDGLMAYYKQIGDARPTMPYEIDGVVYKANLLADQRTLGFVSRAPRFALAHKFPAEEALTIVQAIEVQVGRTGAITPVARLASVFVGGVNVTNATLHNEDEVRRKDVRVGDTVIVRRAGDVIPEVLAVVLERRPTPEPAQYVLPKTCPVCGSHVVREEGEAIARCSGGLFCSAQRKEAIRHFAGRRMMDIEGLGDRYIDSLVEWGKVQRVADLYSLKLEDLLEMKRLADERDGTTPETVAKGKIATKWADNLLEAIAASKNPPLERLLFALGIRHVGESTAKTLAEWLGRFDLIRRVPAALLRVLPDIGGTVAESIADFFAEEKNQEAIDALLAAGVAPKDEHPPSAKLREKLDPVKLMAALAIPKLTEPRSKQLVEEGVTLEALAYLQVFNVFGLPAAVSDALQAWMSEPANRAQVKALHLLRNDLLAQLPETVAAEGHLTGKTFVLTGTLPNMGRDQAAALIEAEGGKISGSVSKKTHYLVAGADAGSKLAKAQELEVTILDEAGLLELLAQK</sequence>
<dbReference type="EC" id="6.5.1.2" evidence="12"/>
<evidence type="ECO:0000313" key="14">
    <source>
        <dbReference type="EMBL" id="MYN41195.1"/>
    </source>
</evidence>
<feature type="binding site" evidence="12">
    <location>
        <position position="435"/>
    </location>
    <ligand>
        <name>Zn(2+)</name>
        <dbReference type="ChEBI" id="CHEBI:29105"/>
    </ligand>
</feature>
<keyword evidence="2 12" id="KW-0436">Ligase</keyword>
<evidence type="ECO:0000256" key="6">
    <source>
        <dbReference type="ARBA" id="ARBA00022833"/>
    </source>
</evidence>
<feature type="binding site" evidence="12">
    <location>
        <position position="414"/>
    </location>
    <ligand>
        <name>Zn(2+)</name>
        <dbReference type="ChEBI" id="CHEBI:29105"/>
    </ligand>
</feature>
<evidence type="ECO:0000256" key="3">
    <source>
        <dbReference type="ARBA" id="ARBA00022705"/>
    </source>
</evidence>
<dbReference type="RefSeq" id="WP_161046171.1">
    <property type="nucleotide sequence ID" value="NZ_WWCS01000011.1"/>
</dbReference>
<keyword evidence="15" id="KW-1185">Reference proteome</keyword>
<dbReference type="InterPro" id="IPR004150">
    <property type="entry name" value="NAD_DNA_ligase_OB"/>
</dbReference>
<dbReference type="Pfam" id="PF03120">
    <property type="entry name" value="OB_DNA_ligase"/>
    <property type="match status" value="1"/>
</dbReference>
<feature type="binding site" evidence="12">
    <location>
        <position position="115"/>
    </location>
    <ligand>
        <name>NAD(+)</name>
        <dbReference type="ChEBI" id="CHEBI:57540"/>
    </ligand>
</feature>
<dbReference type="Proteomes" id="UP000466332">
    <property type="component" value="Unassembled WGS sequence"/>
</dbReference>
<dbReference type="InterPro" id="IPR041663">
    <property type="entry name" value="DisA/LigA_HHH"/>
</dbReference>
<evidence type="ECO:0000256" key="1">
    <source>
        <dbReference type="ARBA" id="ARBA00004067"/>
    </source>
</evidence>
<dbReference type="InterPro" id="IPR003583">
    <property type="entry name" value="Hlx-hairpin-Hlx_DNA-bd_motif"/>
</dbReference>
<dbReference type="Pfam" id="PF01653">
    <property type="entry name" value="DNA_ligase_aden"/>
    <property type="match status" value="1"/>
</dbReference>
<dbReference type="PROSITE" id="PS01056">
    <property type="entry name" value="DNA_LIGASE_N2"/>
    <property type="match status" value="1"/>
</dbReference>
<dbReference type="SUPFAM" id="SSF47781">
    <property type="entry name" value="RuvA domain 2-like"/>
    <property type="match status" value="1"/>
</dbReference>
<keyword evidence="9 12" id="KW-0234">DNA repair</keyword>
<dbReference type="GO" id="GO:0003911">
    <property type="term" value="F:DNA ligase (NAD+) activity"/>
    <property type="evidence" value="ECO:0007669"/>
    <property type="project" value="UniProtKB-EC"/>
</dbReference>
<feature type="binding site" evidence="12">
    <location>
        <begin position="83"/>
        <end position="84"/>
    </location>
    <ligand>
        <name>NAD(+)</name>
        <dbReference type="ChEBI" id="CHEBI:57540"/>
    </ligand>
</feature>
<keyword evidence="6 12" id="KW-0862">Zinc</keyword>
<evidence type="ECO:0000256" key="9">
    <source>
        <dbReference type="ARBA" id="ARBA00023204"/>
    </source>
</evidence>
<organism evidence="14 15">
    <name type="scientific">Duganella margarita</name>
    <dbReference type="NCBI Taxonomy" id="2692170"/>
    <lineage>
        <taxon>Bacteria</taxon>
        <taxon>Pseudomonadati</taxon>
        <taxon>Pseudomonadota</taxon>
        <taxon>Betaproteobacteria</taxon>
        <taxon>Burkholderiales</taxon>
        <taxon>Oxalobacteraceae</taxon>
        <taxon>Telluria group</taxon>
        <taxon>Duganella</taxon>
    </lineage>
</organism>
<keyword evidence="7 12" id="KW-0460">Magnesium</keyword>
<dbReference type="PROSITE" id="PS50172">
    <property type="entry name" value="BRCT"/>
    <property type="match status" value="1"/>
</dbReference>
<proteinExistence type="inferred from homology"/>
<dbReference type="Gene3D" id="6.20.10.30">
    <property type="match status" value="1"/>
</dbReference>
<feature type="active site" description="N6-AMP-lysine intermediate" evidence="12">
    <location>
        <position position="117"/>
    </location>
</feature>
<dbReference type="Pfam" id="PF00533">
    <property type="entry name" value="BRCT"/>
    <property type="match status" value="1"/>
</dbReference>
<dbReference type="PANTHER" id="PTHR23389:SF9">
    <property type="entry name" value="DNA LIGASE"/>
    <property type="match status" value="1"/>
</dbReference>
<dbReference type="HAMAP" id="MF_01588">
    <property type="entry name" value="DNA_ligase_A"/>
    <property type="match status" value="1"/>
</dbReference>
<comment type="catalytic activity">
    <reaction evidence="11 12">
        <text>NAD(+) + (deoxyribonucleotide)n-3'-hydroxyl + 5'-phospho-(deoxyribonucleotide)m = (deoxyribonucleotide)n+m + AMP + beta-nicotinamide D-nucleotide.</text>
        <dbReference type="EC" id="6.5.1.2"/>
    </reaction>
</comment>
<keyword evidence="8 12" id="KW-0520">NAD</keyword>
<dbReference type="SMART" id="SM00278">
    <property type="entry name" value="HhH1"/>
    <property type="match status" value="3"/>
</dbReference>
<dbReference type="SMART" id="SM00292">
    <property type="entry name" value="BRCT"/>
    <property type="match status" value="1"/>
</dbReference>
<evidence type="ECO:0000256" key="4">
    <source>
        <dbReference type="ARBA" id="ARBA00022723"/>
    </source>
</evidence>
<evidence type="ECO:0000256" key="10">
    <source>
        <dbReference type="ARBA" id="ARBA00023211"/>
    </source>
</evidence>
<dbReference type="PIRSF" id="PIRSF001604">
    <property type="entry name" value="LigA"/>
    <property type="match status" value="1"/>
</dbReference>
<dbReference type="Pfam" id="PF03119">
    <property type="entry name" value="DNA_ligase_ZBD"/>
    <property type="match status" value="1"/>
</dbReference>
<dbReference type="SUPFAM" id="SSF50249">
    <property type="entry name" value="Nucleic acid-binding proteins"/>
    <property type="match status" value="1"/>
</dbReference>
<feature type="binding site" evidence="12">
    <location>
        <position position="175"/>
    </location>
    <ligand>
        <name>NAD(+)</name>
        <dbReference type="ChEBI" id="CHEBI:57540"/>
    </ligand>
</feature>
<dbReference type="InterPro" id="IPR036420">
    <property type="entry name" value="BRCT_dom_sf"/>
</dbReference>
<dbReference type="InterPro" id="IPR012340">
    <property type="entry name" value="NA-bd_OB-fold"/>
</dbReference>
<comment type="cofactor">
    <cofactor evidence="12">
        <name>Mg(2+)</name>
        <dbReference type="ChEBI" id="CHEBI:18420"/>
    </cofactor>
    <cofactor evidence="12">
        <name>Mn(2+)</name>
        <dbReference type="ChEBI" id="CHEBI:29035"/>
    </cofactor>
</comment>
<keyword evidence="5 12" id="KW-0227">DNA damage</keyword>
<dbReference type="InterPro" id="IPR001679">
    <property type="entry name" value="DNA_ligase"/>
</dbReference>
<evidence type="ECO:0000313" key="15">
    <source>
        <dbReference type="Proteomes" id="UP000466332"/>
    </source>
</evidence>
<dbReference type="Gene3D" id="1.10.287.610">
    <property type="entry name" value="Helix hairpin bin"/>
    <property type="match status" value="1"/>
</dbReference>
<dbReference type="PANTHER" id="PTHR23389">
    <property type="entry name" value="CHROMOSOME TRANSMISSION FIDELITY FACTOR 18"/>
    <property type="match status" value="1"/>
</dbReference>
<dbReference type="InterPro" id="IPR013840">
    <property type="entry name" value="DNAligase_N"/>
</dbReference>
<dbReference type="EMBL" id="WWCS01000011">
    <property type="protein sequence ID" value="MYN41195.1"/>
    <property type="molecule type" value="Genomic_DNA"/>
</dbReference>
<evidence type="ECO:0000256" key="7">
    <source>
        <dbReference type="ARBA" id="ARBA00022842"/>
    </source>
</evidence>
<dbReference type="Gene3D" id="3.40.50.10190">
    <property type="entry name" value="BRCT domain"/>
    <property type="match status" value="1"/>
</dbReference>
<comment type="caution">
    <text evidence="14">The sequence shown here is derived from an EMBL/GenBank/DDBJ whole genome shotgun (WGS) entry which is preliminary data.</text>
</comment>
<evidence type="ECO:0000256" key="5">
    <source>
        <dbReference type="ARBA" id="ARBA00022763"/>
    </source>
</evidence>
<dbReference type="InterPro" id="IPR010994">
    <property type="entry name" value="RuvA_2-like"/>
</dbReference>
<name>A0ABW9WM95_9BURK</name>
<keyword evidence="10 12" id="KW-0464">Manganese</keyword>
<dbReference type="Pfam" id="PF12826">
    <property type="entry name" value="HHH_2"/>
    <property type="match status" value="1"/>
</dbReference>
<dbReference type="InterPro" id="IPR033136">
    <property type="entry name" value="DNA_ligase_CS"/>
</dbReference>
<dbReference type="CDD" id="cd00114">
    <property type="entry name" value="LIGANc"/>
    <property type="match status" value="1"/>
</dbReference>
<dbReference type="InterPro" id="IPR004149">
    <property type="entry name" value="Znf_DNAligase_C4"/>
</dbReference>
<feature type="binding site" evidence="12">
    <location>
        <position position="316"/>
    </location>
    <ligand>
        <name>NAD(+)</name>
        <dbReference type="ChEBI" id="CHEBI:57540"/>
    </ligand>
</feature>
<dbReference type="SUPFAM" id="SSF56091">
    <property type="entry name" value="DNA ligase/mRNA capping enzyme, catalytic domain"/>
    <property type="match status" value="1"/>
</dbReference>
<dbReference type="InterPro" id="IPR001357">
    <property type="entry name" value="BRCT_dom"/>
</dbReference>
<evidence type="ECO:0000259" key="13">
    <source>
        <dbReference type="PROSITE" id="PS50172"/>
    </source>
</evidence>
<dbReference type="NCBIfam" id="TIGR00575">
    <property type="entry name" value="dnlj"/>
    <property type="match status" value="1"/>
</dbReference>
<dbReference type="SUPFAM" id="SSF52113">
    <property type="entry name" value="BRCT domain"/>
    <property type="match status" value="1"/>
</dbReference>
<comment type="caution">
    <text evidence="12">Lacks conserved residue(s) required for the propagation of feature annotation.</text>
</comment>
<evidence type="ECO:0000256" key="2">
    <source>
        <dbReference type="ARBA" id="ARBA00022598"/>
    </source>
</evidence>
<evidence type="ECO:0000256" key="8">
    <source>
        <dbReference type="ARBA" id="ARBA00023027"/>
    </source>
</evidence>
<keyword evidence="4 12" id="KW-0479">Metal-binding</keyword>
<dbReference type="SMART" id="SM00532">
    <property type="entry name" value="LIGANc"/>
    <property type="match status" value="1"/>
</dbReference>
<comment type="similarity">
    <text evidence="12">Belongs to the NAD-dependent DNA ligase family. LigA subfamily.</text>
</comment>
<feature type="binding site" evidence="12">
    <location>
        <position position="411"/>
    </location>
    <ligand>
        <name>Zn(2+)</name>
        <dbReference type="ChEBI" id="CHEBI:29105"/>
    </ligand>
</feature>
<reference evidence="14 15" key="1">
    <citation type="submission" date="2019-12" db="EMBL/GenBank/DDBJ databases">
        <title>Novel species isolated from a subtropical stream in China.</title>
        <authorList>
            <person name="Lu H."/>
        </authorList>
    </citation>
    <scope>NUCLEOTIDE SEQUENCE [LARGE SCALE GENOMIC DNA]</scope>
    <source>
        <strain evidence="14 15">FT109W</strain>
    </source>
</reference>
<feature type="binding site" evidence="12">
    <location>
        <position position="138"/>
    </location>
    <ligand>
        <name>NAD(+)</name>
        <dbReference type="ChEBI" id="CHEBI:57540"/>
    </ligand>
</feature>
<evidence type="ECO:0000256" key="12">
    <source>
        <dbReference type="HAMAP-Rule" id="MF_01588"/>
    </source>
</evidence>
<keyword evidence="3 12" id="KW-0235">DNA replication</keyword>
<dbReference type="InterPro" id="IPR013839">
    <property type="entry name" value="DNAligase_adenylation"/>
</dbReference>
<feature type="binding site" evidence="12">
    <location>
        <position position="292"/>
    </location>
    <ligand>
        <name>NAD(+)</name>
        <dbReference type="ChEBI" id="CHEBI:57540"/>
    </ligand>
</feature>
<protein>
    <recommendedName>
        <fullName evidence="12">DNA ligase</fullName>
        <ecNumber evidence="12">6.5.1.2</ecNumber>
    </recommendedName>
    <alternativeName>
        <fullName evidence="12">Polydeoxyribonucleotide synthase [NAD(+)]</fullName>
    </alternativeName>
</protein>
<dbReference type="Gene3D" id="2.40.50.140">
    <property type="entry name" value="Nucleic acid-binding proteins"/>
    <property type="match status" value="1"/>
</dbReference>
<feature type="domain" description="BRCT" evidence="13">
    <location>
        <begin position="700"/>
        <end position="779"/>
    </location>
</feature>
<accession>A0ABW9WM95</accession>
<dbReference type="Gene3D" id="1.10.150.20">
    <property type="entry name" value="5' to 3' exonuclease, C-terminal subdomain"/>
    <property type="match status" value="2"/>
</dbReference>
<dbReference type="Gene3D" id="3.30.470.30">
    <property type="entry name" value="DNA ligase/mRNA capping enzyme"/>
    <property type="match status" value="1"/>
</dbReference>
<evidence type="ECO:0000256" key="11">
    <source>
        <dbReference type="ARBA" id="ARBA00034005"/>
    </source>
</evidence>